<dbReference type="InterPro" id="IPR053136">
    <property type="entry name" value="UTP_pyrophosphatase-like"/>
</dbReference>
<dbReference type="PANTHER" id="PTHR30399:SF1">
    <property type="entry name" value="UTP PYROPHOSPHATASE"/>
    <property type="match status" value="1"/>
</dbReference>
<dbReference type="InterPro" id="IPR002725">
    <property type="entry name" value="YgjP-like_metallopeptidase"/>
</dbReference>
<dbReference type="PANTHER" id="PTHR30399">
    <property type="entry name" value="UNCHARACTERIZED PROTEIN YGJP"/>
    <property type="match status" value="1"/>
</dbReference>
<evidence type="ECO:0000313" key="3">
    <source>
        <dbReference type="Proteomes" id="UP000229323"/>
    </source>
</evidence>
<evidence type="ECO:0000313" key="2">
    <source>
        <dbReference type="EMBL" id="ATV53285.1"/>
    </source>
</evidence>
<protein>
    <submittedName>
        <fullName evidence="2">M48 family peptidase</fullName>
    </submittedName>
</protein>
<proteinExistence type="predicted"/>
<sequence>MVVNGVDIEVERKPIKNLHLAVYPPDGRVHVSAPQSYTDEQIKLFVLKKWIWLVQKRKETTSYTFQNEREYVSGEAHYYKGELYRLKVIRDNTCTFHVEIQGDYINVYVYERTTKENIANILWNWYKEQITPTIELYVAKWENILGVKVAEWTVQQMQSSWGKCHKDTGKIMFNLQLAKKPLNCIEYVVAHELTHLIEQNHTDKFRHILGTYLPGWQKIKEQLNEFPL</sequence>
<dbReference type="Gene3D" id="3.30.2010.10">
    <property type="entry name" value="Metalloproteases ('zincins'), catalytic domain"/>
    <property type="match status" value="1"/>
</dbReference>
<dbReference type="EMBL" id="CP024696">
    <property type="protein sequence ID" value="ATV53285.1"/>
    <property type="molecule type" value="Genomic_DNA"/>
</dbReference>
<dbReference type="AlphaFoldDB" id="A0A2D3ND27"/>
<dbReference type="Pfam" id="PF01863">
    <property type="entry name" value="YgjP-like"/>
    <property type="match status" value="1"/>
</dbReference>
<name>A0A2D3ND27_PREIN</name>
<dbReference type="RefSeq" id="WP_021583672.1">
    <property type="nucleotide sequence ID" value="NZ_CP024696.1"/>
</dbReference>
<accession>A0A2D3ND27</accession>
<organism evidence="2 3">
    <name type="scientific">Prevotella intermedia</name>
    <dbReference type="NCBI Taxonomy" id="28131"/>
    <lineage>
        <taxon>Bacteria</taxon>
        <taxon>Pseudomonadati</taxon>
        <taxon>Bacteroidota</taxon>
        <taxon>Bacteroidia</taxon>
        <taxon>Bacteroidales</taxon>
        <taxon>Prevotellaceae</taxon>
        <taxon>Prevotella</taxon>
    </lineage>
</organism>
<dbReference type="CDD" id="cd07344">
    <property type="entry name" value="M48_yhfN_like"/>
    <property type="match status" value="1"/>
</dbReference>
<gene>
    <name evidence="2" type="ORF">CTM50_09735</name>
</gene>
<feature type="domain" description="YgjP-like metallopeptidase" evidence="1">
    <location>
        <begin position="20"/>
        <end position="225"/>
    </location>
</feature>
<evidence type="ECO:0000259" key="1">
    <source>
        <dbReference type="Pfam" id="PF01863"/>
    </source>
</evidence>
<reference evidence="2 3" key="1">
    <citation type="submission" date="2017-11" db="EMBL/GenBank/DDBJ databases">
        <title>Genome sequencing of Prevotella intermedia KCOM 2033.</title>
        <authorList>
            <person name="Kook J.-K."/>
            <person name="Park S.-N."/>
            <person name="Lim Y.K."/>
        </authorList>
    </citation>
    <scope>NUCLEOTIDE SEQUENCE [LARGE SCALE GENOMIC DNA]</scope>
    <source>
        <strain evidence="2 3">KCOM 2033</strain>
    </source>
</reference>
<dbReference type="Proteomes" id="UP000229323">
    <property type="component" value="Chromosome"/>
</dbReference>